<dbReference type="InterPro" id="IPR005119">
    <property type="entry name" value="LysR_subst-bd"/>
</dbReference>
<dbReference type="Gene3D" id="3.40.190.290">
    <property type="match status" value="1"/>
</dbReference>
<evidence type="ECO:0000259" key="6">
    <source>
        <dbReference type="PROSITE" id="PS50931"/>
    </source>
</evidence>
<keyword evidence="4" id="KW-0804">Transcription</keyword>
<evidence type="ECO:0000313" key="7">
    <source>
        <dbReference type="EMBL" id="SUD97538.1"/>
    </source>
</evidence>
<dbReference type="Pfam" id="PF00126">
    <property type="entry name" value="HTH_1"/>
    <property type="match status" value="1"/>
</dbReference>
<dbReference type="SUPFAM" id="SSF53850">
    <property type="entry name" value="Periplasmic binding protein-like II"/>
    <property type="match status" value="1"/>
</dbReference>
<dbReference type="RefSeq" id="WP_062739640.1">
    <property type="nucleotide sequence ID" value="NZ_BAAAEC010000024.1"/>
</dbReference>
<dbReference type="InterPro" id="IPR000847">
    <property type="entry name" value="LysR_HTH_N"/>
</dbReference>
<proteinExistence type="inferred from homology"/>
<organism evidence="7 8">
    <name type="scientific">Ralstonia mannitolilytica</name>
    <dbReference type="NCBI Taxonomy" id="105219"/>
    <lineage>
        <taxon>Bacteria</taxon>
        <taxon>Pseudomonadati</taxon>
        <taxon>Pseudomonadota</taxon>
        <taxon>Betaproteobacteria</taxon>
        <taxon>Burkholderiales</taxon>
        <taxon>Burkholderiaceae</taxon>
        <taxon>Ralstonia</taxon>
    </lineage>
</organism>
<keyword evidence="3" id="KW-0238">DNA-binding</keyword>
<dbReference type="FunFam" id="1.10.10.10:FF:000001">
    <property type="entry name" value="LysR family transcriptional regulator"/>
    <property type="match status" value="1"/>
</dbReference>
<dbReference type="GO" id="GO:0005829">
    <property type="term" value="C:cytosol"/>
    <property type="evidence" value="ECO:0007669"/>
    <property type="project" value="TreeGrafter"/>
</dbReference>
<feature type="compositionally biased region" description="Basic residues" evidence="5">
    <location>
        <begin position="310"/>
        <end position="322"/>
    </location>
</feature>
<feature type="region of interest" description="Disordered" evidence="5">
    <location>
        <begin position="303"/>
        <end position="322"/>
    </location>
</feature>
<dbReference type="SUPFAM" id="SSF46785">
    <property type="entry name" value="Winged helix' DNA-binding domain"/>
    <property type="match status" value="1"/>
</dbReference>
<protein>
    <submittedName>
        <fullName evidence="7">Ben and cat operon transcriptional regulator</fullName>
    </submittedName>
</protein>
<evidence type="ECO:0000256" key="5">
    <source>
        <dbReference type="SAM" id="MobiDB-lite"/>
    </source>
</evidence>
<comment type="caution">
    <text evidence="7">The sequence shown here is derived from an EMBL/GenBank/DDBJ whole genome shotgun (WGS) entry which is preliminary data.</text>
</comment>
<keyword evidence="2" id="KW-0805">Transcription regulation</keyword>
<evidence type="ECO:0000256" key="2">
    <source>
        <dbReference type="ARBA" id="ARBA00023015"/>
    </source>
</evidence>
<dbReference type="Gene3D" id="1.10.10.10">
    <property type="entry name" value="Winged helix-like DNA-binding domain superfamily/Winged helix DNA-binding domain"/>
    <property type="match status" value="1"/>
</dbReference>
<dbReference type="CDD" id="cd08421">
    <property type="entry name" value="PBP2_LTTR_like_1"/>
    <property type="match status" value="1"/>
</dbReference>
<evidence type="ECO:0000313" key="8">
    <source>
        <dbReference type="Proteomes" id="UP000255008"/>
    </source>
</evidence>
<evidence type="ECO:0000256" key="4">
    <source>
        <dbReference type="ARBA" id="ARBA00023163"/>
    </source>
</evidence>
<dbReference type="InterPro" id="IPR050950">
    <property type="entry name" value="HTH-type_LysR_regulators"/>
</dbReference>
<dbReference type="InterPro" id="IPR036390">
    <property type="entry name" value="WH_DNA-bd_sf"/>
</dbReference>
<comment type="similarity">
    <text evidence="1">Belongs to the LysR transcriptional regulatory family.</text>
</comment>
<accession>A0AAJ5D4Z5</accession>
<feature type="domain" description="HTH lysR-type" evidence="6">
    <location>
        <begin position="4"/>
        <end position="61"/>
    </location>
</feature>
<dbReference type="GO" id="GO:0003677">
    <property type="term" value="F:DNA binding"/>
    <property type="evidence" value="ECO:0007669"/>
    <property type="project" value="UniProtKB-KW"/>
</dbReference>
<name>A0AAJ5D4Z5_9RALS</name>
<dbReference type="InterPro" id="IPR036388">
    <property type="entry name" value="WH-like_DNA-bd_sf"/>
</dbReference>
<dbReference type="GO" id="GO:0003700">
    <property type="term" value="F:DNA-binding transcription factor activity"/>
    <property type="evidence" value="ECO:0007669"/>
    <property type="project" value="InterPro"/>
</dbReference>
<dbReference type="Proteomes" id="UP000255008">
    <property type="component" value="Unassembled WGS sequence"/>
</dbReference>
<dbReference type="Pfam" id="PF03466">
    <property type="entry name" value="LysR_substrate"/>
    <property type="match status" value="1"/>
</dbReference>
<sequence length="322" mass="35026">MRDLDLTTLRLFVAVCETRNMARAGEQENIVASAISKRLAQLEDTVGAVLLERGRRGVIPTPAGDIVLAHARAMLAAADRVARDMAEYGSGIRGQVRLLATVSSMAESLPDDIAAFLNRPEHRDIRVTMEESLSSDIVRALREGSAPLGICWDAADLEGFETRPYRADHLAVAVHEAHPLATREHCRFEDTLEFDHVGLPAQTAVHTMLARYAAILGRAIKYRAVVSTFDASLRCVRAGLGLAIVPAEIAEPFVATFGLRVVPLSDAWARRRFAVCFRNLESLSPAARLLVEHLAACDSTAAAEPAPTARQKKTTRKTRSAS</sequence>
<gene>
    <name evidence="7" type="primary">benM_2</name>
    <name evidence="7" type="ORF">NCTC10894_01894</name>
</gene>
<dbReference type="AlphaFoldDB" id="A0AAJ5D4Z5"/>
<dbReference type="PANTHER" id="PTHR30419:SF2">
    <property type="entry name" value="LYSR FAMILY TRANSCRIPTIONAL REGULATOR"/>
    <property type="match status" value="1"/>
</dbReference>
<dbReference type="PROSITE" id="PS50931">
    <property type="entry name" value="HTH_LYSR"/>
    <property type="match status" value="1"/>
</dbReference>
<reference evidence="7 8" key="1">
    <citation type="submission" date="2018-06" db="EMBL/GenBank/DDBJ databases">
        <authorList>
            <consortium name="Pathogen Informatics"/>
            <person name="Doyle S."/>
        </authorList>
    </citation>
    <scope>NUCLEOTIDE SEQUENCE [LARGE SCALE GENOMIC DNA]</scope>
    <source>
        <strain evidence="7 8">NCTC10894</strain>
    </source>
</reference>
<dbReference type="PANTHER" id="PTHR30419">
    <property type="entry name" value="HTH-TYPE TRANSCRIPTIONAL REGULATOR YBHD"/>
    <property type="match status" value="1"/>
</dbReference>
<evidence type="ECO:0000256" key="1">
    <source>
        <dbReference type="ARBA" id="ARBA00009437"/>
    </source>
</evidence>
<evidence type="ECO:0000256" key="3">
    <source>
        <dbReference type="ARBA" id="ARBA00023125"/>
    </source>
</evidence>
<dbReference type="EMBL" id="UGVE01000001">
    <property type="protein sequence ID" value="SUD97538.1"/>
    <property type="molecule type" value="Genomic_DNA"/>
</dbReference>